<name>A0A0N7FUY2_9ACTN</name>
<sequence>MQVGDYDDYQVELYDASGKRTAVAPKGWRVVDYASTGGMTATFDPATGKPVVTVRLESYAGQIERADYGLITAGGRPYDRNRRLI</sequence>
<dbReference type="AlphaFoldDB" id="A0A0N7FUY2"/>
<evidence type="ECO:0000313" key="1">
    <source>
        <dbReference type="EMBL" id="ALG85631.1"/>
    </source>
</evidence>
<protein>
    <submittedName>
        <fullName evidence="1">Uncharacterized protein</fullName>
    </submittedName>
</protein>
<reference evidence="2" key="1">
    <citation type="submission" date="2015-06" db="EMBL/GenBank/DDBJ databases">
        <title>Complete genome sequence and metabolic analysis of phthalate degradation pathway in Gordonia sp. QH-11.</title>
        <authorList>
            <person name="Jin D."/>
            <person name="Kong X."/>
            <person name="Bai Z."/>
        </authorList>
    </citation>
    <scope>NUCLEOTIDE SEQUENCE [LARGE SCALE GENOMIC DNA]</scope>
    <source>
        <strain evidence="2">QH-11</strain>
    </source>
</reference>
<dbReference type="Proteomes" id="UP000063789">
    <property type="component" value="Chromosome"/>
</dbReference>
<dbReference type="KEGG" id="goq:ACH46_15520"/>
<evidence type="ECO:0000313" key="2">
    <source>
        <dbReference type="Proteomes" id="UP000063789"/>
    </source>
</evidence>
<reference evidence="1 2" key="2">
    <citation type="journal article" date="2017" name="Int. J. Syst. Evol. Microbiol.">
        <title>Gordonia phthalatica sp. nov., a di-n-butyl phthalate-degrading bacterium isolated from activated sludge.</title>
        <authorList>
            <person name="Jin D."/>
            <person name="Kong X."/>
            <person name="Jia M."/>
            <person name="Yu X."/>
            <person name="Wang X."/>
            <person name="Zhuang X."/>
            <person name="Deng Y."/>
            <person name="Bai Z."/>
        </authorList>
    </citation>
    <scope>NUCLEOTIDE SEQUENCE [LARGE SCALE GENOMIC DNA]</scope>
    <source>
        <strain evidence="1 2">QH-11</strain>
    </source>
</reference>
<dbReference type="PATRIC" id="fig|1136941.3.peg.3168"/>
<dbReference type="RefSeq" id="WP_062393715.1">
    <property type="nucleotide sequence ID" value="NZ_CP011853.1"/>
</dbReference>
<dbReference type="EMBL" id="CP011853">
    <property type="protein sequence ID" value="ALG85631.1"/>
    <property type="molecule type" value="Genomic_DNA"/>
</dbReference>
<gene>
    <name evidence="1" type="ORF">ACH46_15520</name>
</gene>
<accession>A0A0N7FUY2</accession>
<keyword evidence="2" id="KW-1185">Reference proteome</keyword>
<organism evidence="1 2">
    <name type="scientific">Gordonia phthalatica</name>
    <dbReference type="NCBI Taxonomy" id="1136941"/>
    <lineage>
        <taxon>Bacteria</taxon>
        <taxon>Bacillati</taxon>
        <taxon>Actinomycetota</taxon>
        <taxon>Actinomycetes</taxon>
        <taxon>Mycobacteriales</taxon>
        <taxon>Gordoniaceae</taxon>
        <taxon>Gordonia</taxon>
    </lineage>
</organism>
<proteinExistence type="predicted"/>